<dbReference type="Pfam" id="PF09134">
    <property type="entry name" value="Invasin_D3"/>
    <property type="match status" value="1"/>
</dbReference>
<accession>X1Q9F1</accession>
<reference evidence="3" key="1">
    <citation type="journal article" date="2014" name="Front. Microbiol.">
        <title>High frequency of phylogenetically diverse reductive dehalogenase-homologous genes in deep subseafloor sedimentary metagenomes.</title>
        <authorList>
            <person name="Kawai M."/>
            <person name="Futagami T."/>
            <person name="Toyoda A."/>
            <person name="Takaki Y."/>
            <person name="Nishi S."/>
            <person name="Hori S."/>
            <person name="Arai W."/>
            <person name="Tsubouchi T."/>
            <person name="Morono Y."/>
            <person name="Uchiyama I."/>
            <person name="Ito T."/>
            <person name="Fujiyama A."/>
            <person name="Inagaki F."/>
            <person name="Takami H."/>
        </authorList>
    </citation>
    <scope>NUCLEOTIDE SEQUENCE</scope>
    <source>
        <strain evidence="3">Expedition CK06-06</strain>
    </source>
</reference>
<dbReference type="InterPro" id="IPR013783">
    <property type="entry name" value="Ig-like_fold"/>
</dbReference>
<feature type="non-terminal residue" evidence="3">
    <location>
        <position position="1"/>
    </location>
</feature>
<feature type="non-terminal residue" evidence="3">
    <location>
        <position position="222"/>
    </location>
</feature>
<dbReference type="Gene3D" id="2.60.40.10">
    <property type="entry name" value="Immunoglobulins"/>
    <property type="match status" value="1"/>
</dbReference>
<gene>
    <name evidence="3" type="ORF">S06H3_57457</name>
</gene>
<comment type="similarity">
    <text evidence="1">Belongs to the intimin/invasin family.</text>
</comment>
<feature type="domain" description="Big-1" evidence="2">
    <location>
        <begin position="163"/>
        <end position="222"/>
    </location>
</feature>
<dbReference type="InterPro" id="IPR015217">
    <property type="entry name" value="Invasin_dom_3"/>
</dbReference>
<organism evidence="3">
    <name type="scientific">marine sediment metagenome</name>
    <dbReference type="NCBI Taxonomy" id="412755"/>
    <lineage>
        <taxon>unclassified sequences</taxon>
        <taxon>metagenomes</taxon>
        <taxon>ecological metagenomes</taxon>
    </lineage>
</organism>
<evidence type="ECO:0000313" key="3">
    <source>
        <dbReference type="EMBL" id="GAI47660.1"/>
    </source>
</evidence>
<dbReference type="SUPFAM" id="SSF49373">
    <property type="entry name" value="Invasin/intimin cell-adhesion fragments"/>
    <property type="match status" value="1"/>
</dbReference>
<name>X1Q9F1_9ZZZZ</name>
<evidence type="ECO:0000259" key="2">
    <source>
        <dbReference type="PROSITE" id="PS51127"/>
    </source>
</evidence>
<dbReference type="EMBL" id="BARV01037088">
    <property type="protein sequence ID" value="GAI47660.1"/>
    <property type="molecule type" value="Genomic_DNA"/>
</dbReference>
<proteinExistence type="inferred from homology"/>
<dbReference type="PROSITE" id="PS51127">
    <property type="entry name" value="BIG1"/>
    <property type="match status" value="1"/>
</dbReference>
<protein>
    <recommendedName>
        <fullName evidence="2">Big-1 domain-containing protein</fullName>
    </recommendedName>
</protein>
<evidence type="ECO:0000256" key="1">
    <source>
        <dbReference type="ARBA" id="ARBA00010116"/>
    </source>
</evidence>
<sequence>TLNGGTIKDAAENNATLTLSSPGAAGSLGANKDIVIDTTAPTISSGTVAANNTYIDVAFSEGVYNTNGGSGAAEASDFNLIFTQNGGNASDASISSVTNTSGGALSGGESTIRCVLSISGIPSGVETIEVVPQGSAIYDAAGNAAEATETTTAKTLNDQLAPTIVLTANPDSIIADGTSTSTITAKVEDQNGDPVANGTDVLFETDQGTFASSTVTKQTSGG</sequence>
<comment type="caution">
    <text evidence="3">The sequence shown here is derived from an EMBL/GenBank/DDBJ whole genome shotgun (WGS) entry which is preliminary data.</text>
</comment>
<dbReference type="InterPro" id="IPR008964">
    <property type="entry name" value="Invasin/intimin_cell_adhesion"/>
</dbReference>
<dbReference type="InterPro" id="IPR003344">
    <property type="entry name" value="Big_1_dom"/>
</dbReference>
<dbReference type="AlphaFoldDB" id="X1Q9F1"/>